<sequence>MGRWEVAGSSSADWLSVGYFRAFQTDPAHGDDTLRPGITTRDFLEPYRLDEELRTLVLRGTATVELVTRSRFAYLIASNGGAYSYLDMDAYQPARNSKV</sequence>
<comment type="caution">
    <text evidence="1">The sequence shown here is derived from an EMBL/GenBank/DDBJ whole genome shotgun (WGS) entry which is preliminary data.</text>
</comment>
<keyword evidence="2" id="KW-1185">Reference proteome</keyword>
<gene>
    <name evidence="1" type="ORF">JS528_00345</name>
</gene>
<organism evidence="1 2">
    <name type="scientific">Bifidobacterium santillanense</name>
    <dbReference type="NCBI Taxonomy" id="2809028"/>
    <lineage>
        <taxon>Bacteria</taxon>
        <taxon>Bacillati</taxon>
        <taxon>Actinomycetota</taxon>
        <taxon>Actinomycetes</taxon>
        <taxon>Bifidobacteriales</taxon>
        <taxon>Bifidobacteriaceae</taxon>
        <taxon>Bifidobacterium</taxon>
    </lineage>
</organism>
<evidence type="ECO:0000313" key="1">
    <source>
        <dbReference type="EMBL" id="MBT1171830.1"/>
    </source>
</evidence>
<dbReference type="Proteomes" id="UP000773064">
    <property type="component" value="Unassembled WGS sequence"/>
</dbReference>
<accession>A0ABS5ULP4</accession>
<dbReference type="EMBL" id="JAFEJS010000001">
    <property type="protein sequence ID" value="MBT1171830.1"/>
    <property type="molecule type" value="Genomic_DNA"/>
</dbReference>
<dbReference type="Pfam" id="PF07751">
    <property type="entry name" value="Abi_2"/>
    <property type="match status" value="1"/>
</dbReference>
<protein>
    <submittedName>
        <fullName evidence="1">Abi family protein</fullName>
    </submittedName>
</protein>
<dbReference type="InterPro" id="IPR011664">
    <property type="entry name" value="Abi_system_AbiD/AbiF-like"/>
</dbReference>
<name>A0ABS5ULP4_9BIFI</name>
<reference evidence="1 2" key="1">
    <citation type="journal article" date="2021" name="Environ. Microbiol.">
        <title>Genetic insights into the dark matter of the mammalian gut microbiota through targeted genome reconstruction.</title>
        <authorList>
            <person name="Lugli G.A."/>
            <person name="Alessandri G."/>
            <person name="Milani C."/>
            <person name="Viappiani A."/>
            <person name="Fontana F."/>
            <person name="Tarracchini C."/>
            <person name="Mancabelli L."/>
            <person name="Argentini C."/>
            <person name="Ruiz L."/>
            <person name="Margolles A."/>
            <person name="van Sinderen D."/>
            <person name="Turroni F."/>
            <person name="Ventura M."/>
        </authorList>
    </citation>
    <scope>NUCLEOTIDE SEQUENCE [LARGE SCALE GENOMIC DNA]</scope>
    <source>
        <strain evidence="1 2">MA2</strain>
    </source>
</reference>
<evidence type="ECO:0000313" key="2">
    <source>
        <dbReference type="Proteomes" id="UP000773064"/>
    </source>
</evidence>
<proteinExistence type="predicted"/>